<proteinExistence type="predicted"/>
<dbReference type="HOGENOM" id="CLU_020135_1_0_1"/>
<dbReference type="InParanoid" id="A0A067PAR3"/>
<dbReference type="EMBL" id="KL197743">
    <property type="protein sequence ID" value="KDQ51988.1"/>
    <property type="molecule type" value="Genomic_DNA"/>
</dbReference>
<dbReference type="Proteomes" id="UP000027265">
    <property type="component" value="Unassembled WGS sequence"/>
</dbReference>
<protein>
    <submittedName>
        <fullName evidence="3">Uncharacterized protein</fullName>
    </submittedName>
</protein>
<feature type="transmembrane region" description="Helical" evidence="1">
    <location>
        <begin position="451"/>
        <end position="471"/>
    </location>
</feature>
<feature type="transmembrane region" description="Helical" evidence="1">
    <location>
        <begin position="492"/>
        <end position="514"/>
    </location>
</feature>
<keyword evidence="1" id="KW-0812">Transmembrane</keyword>
<dbReference type="OrthoDB" id="3253026at2759"/>
<keyword evidence="2" id="KW-0732">Signal</keyword>
<keyword evidence="1" id="KW-1133">Transmembrane helix</keyword>
<dbReference type="AlphaFoldDB" id="A0A067PAR3"/>
<evidence type="ECO:0000256" key="1">
    <source>
        <dbReference type="SAM" id="Phobius"/>
    </source>
</evidence>
<reference evidence="4" key="1">
    <citation type="journal article" date="2014" name="Proc. Natl. Acad. Sci. U.S.A.">
        <title>Extensive sampling of basidiomycete genomes demonstrates inadequacy of the white-rot/brown-rot paradigm for wood decay fungi.</title>
        <authorList>
            <person name="Riley R."/>
            <person name="Salamov A.A."/>
            <person name="Brown D.W."/>
            <person name="Nagy L.G."/>
            <person name="Floudas D."/>
            <person name="Held B.W."/>
            <person name="Levasseur A."/>
            <person name="Lombard V."/>
            <person name="Morin E."/>
            <person name="Otillar R."/>
            <person name="Lindquist E.A."/>
            <person name="Sun H."/>
            <person name="LaButti K.M."/>
            <person name="Schmutz J."/>
            <person name="Jabbour D."/>
            <person name="Luo H."/>
            <person name="Baker S.E."/>
            <person name="Pisabarro A.G."/>
            <person name="Walton J.D."/>
            <person name="Blanchette R.A."/>
            <person name="Henrissat B."/>
            <person name="Martin F."/>
            <person name="Cullen D."/>
            <person name="Hibbett D.S."/>
            <person name="Grigoriev I.V."/>
        </authorList>
    </citation>
    <scope>NUCLEOTIDE SEQUENCE [LARGE SCALE GENOMIC DNA]</scope>
    <source>
        <strain evidence="4">MUCL 33604</strain>
    </source>
</reference>
<feature type="transmembrane region" description="Helical" evidence="1">
    <location>
        <begin position="238"/>
        <end position="262"/>
    </location>
</feature>
<feature type="transmembrane region" description="Helical" evidence="1">
    <location>
        <begin position="208"/>
        <end position="226"/>
    </location>
</feature>
<keyword evidence="4" id="KW-1185">Reference proteome</keyword>
<feature type="transmembrane region" description="Helical" evidence="1">
    <location>
        <begin position="65"/>
        <end position="87"/>
    </location>
</feature>
<evidence type="ECO:0000313" key="3">
    <source>
        <dbReference type="EMBL" id="KDQ51988.1"/>
    </source>
</evidence>
<feature type="signal peptide" evidence="2">
    <location>
        <begin position="1"/>
        <end position="21"/>
    </location>
</feature>
<keyword evidence="1" id="KW-0472">Membrane</keyword>
<evidence type="ECO:0000256" key="2">
    <source>
        <dbReference type="SAM" id="SignalP"/>
    </source>
</evidence>
<name>A0A067PAR3_9AGAM</name>
<gene>
    <name evidence="3" type="ORF">JAAARDRAFT_40601</name>
</gene>
<feature type="transmembrane region" description="Helical" evidence="1">
    <location>
        <begin position="410"/>
        <end position="431"/>
    </location>
</feature>
<feature type="chain" id="PRO_5001642990" evidence="2">
    <location>
        <begin position="22"/>
        <end position="531"/>
    </location>
</feature>
<sequence length="531" mass="58011">MLSKGTHLILITTILIASTTALPIPRSVVCHPTTWHDIVVFFVANYIAHAATIPTAPGAKWYDTALWTILSLLLPFAGLGKSLGLLVRHFGVGSSYLEKAWARDALAIVVRSGDWEPSADPEEIYVKLPPDFHELDESPAILPSATITIDDTSVFAKVACKHVQIHGEMRLPKGYHLAYPDVGGLLPEIFPFNSPLNKNAPLSRSQSWLKMAISIAQLGYSSATVYQTRGSQLDRYGYAAFGLSVFPYAFMSLANLICIGLVGEYPSLYVLRTGIMDEAEERGGSFNGAVGIYREKRGSGGQRQHMTKAAQGDWGEFTRATLSMEVKDREPDYVQSKEDDEYSQERLGLLKGDGDRSQKILVVTVNEVTRRFVYQPSGEVGLSFVVSSCGNQDHIPDGGHVDELSSTRSAAILVGLLVAVLASLILPYIVILVFSRFEVGSSTFAQRAWMMSWASSSQLSLLSFGLVAAVFPHFSLSTFKETIFNYTGGRQVFMLVLFLPSLFLLPIPAIGGFVTVGQMLKEFGTCSLKSA</sequence>
<organism evidence="3 4">
    <name type="scientific">Jaapia argillacea MUCL 33604</name>
    <dbReference type="NCBI Taxonomy" id="933084"/>
    <lineage>
        <taxon>Eukaryota</taxon>
        <taxon>Fungi</taxon>
        <taxon>Dikarya</taxon>
        <taxon>Basidiomycota</taxon>
        <taxon>Agaricomycotina</taxon>
        <taxon>Agaricomycetes</taxon>
        <taxon>Agaricomycetidae</taxon>
        <taxon>Jaapiales</taxon>
        <taxon>Jaapiaceae</taxon>
        <taxon>Jaapia</taxon>
    </lineage>
</organism>
<accession>A0A067PAR3</accession>
<evidence type="ECO:0000313" key="4">
    <source>
        <dbReference type="Proteomes" id="UP000027265"/>
    </source>
</evidence>